<keyword evidence="8" id="KW-0675">Receptor</keyword>
<evidence type="ECO:0000256" key="6">
    <source>
        <dbReference type="ARBA" id="ARBA00022989"/>
    </source>
</evidence>
<protein>
    <recommendedName>
        <fullName evidence="13">Odorant receptor</fullName>
    </recommendedName>
</protein>
<evidence type="ECO:0000256" key="7">
    <source>
        <dbReference type="ARBA" id="ARBA00023136"/>
    </source>
</evidence>
<sequence length="219" mass="25265">MYAERAESKLDIELNLTILKYIGLWPIHLTGYKRIFYLCCSWTLVFSIGLLIVMDSAALVKYWRDIQMSTINSCLILVAISATGKIVIFLVMCGKHEDVVNLFKKNSQLEIKYPCIRKVNSSRLTIAYFILGFIMCLLWDLMPILKAHFIYKDVNKDDSYIWELPNVALYPYDVKSRPLFEITYICEALIGLLYSAATISADTFYISMIIHTTTQLKIL</sequence>
<dbReference type="Pfam" id="PF02949">
    <property type="entry name" value="7tm_6"/>
    <property type="match status" value="1"/>
</dbReference>
<dbReference type="PANTHER" id="PTHR21137">
    <property type="entry name" value="ODORANT RECEPTOR"/>
    <property type="match status" value="1"/>
</dbReference>
<keyword evidence="2" id="KW-1003">Cell membrane</keyword>
<evidence type="ECO:0000313" key="11">
    <source>
        <dbReference type="EMBL" id="KAJ9586272.1"/>
    </source>
</evidence>
<feature type="transmembrane region" description="Helical" evidence="10">
    <location>
        <begin position="35"/>
        <end position="53"/>
    </location>
</feature>
<keyword evidence="3" id="KW-0716">Sensory transduction</keyword>
<dbReference type="PANTHER" id="PTHR21137:SF35">
    <property type="entry name" value="ODORANT RECEPTOR 19A-RELATED"/>
    <property type="match status" value="1"/>
</dbReference>
<reference evidence="11" key="1">
    <citation type="journal article" date="2023" name="IScience">
        <title>Live-bearing cockroach genome reveals convergent evolutionary mechanisms linked to viviparity in insects and beyond.</title>
        <authorList>
            <person name="Fouks B."/>
            <person name="Harrison M.C."/>
            <person name="Mikhailova A.A."/>
            <person name="Marchal E."/>
            <person name="English S."/>
            <person name="Carruthers M."/>
            <person name="Jennings E.C."/>
            <person name="Chiamaka E.L."/>
            <person name="Frigard R.A."/>
            <person name="Pippel M."/>
            <person name="Attardo G.M."/>
            <person name="Benoit J.B."/>
            <person name="Bornberg-Bauer E."/>
            <person name="Tobe S.S."/>
        </authorList>
    </citation>
    <scope>NUCLEOTIDE SEQUENCE</scope>
    <source>
        <strain evidence="11">Stay&amp;Tobe</strain>
    </source>
</reference>
<evidence type="ECO:0000256" key="10">
    <source>
        <dbReference type="SAM" id="Phobius"/>
    </source>
</evidence>
<evidence type="ECO:0000256" key="1">
    <source>
        <dbReference type="ARBA" id="ARBA00004651"/>
    </source>
</evidence>
<dbReference type="EMBL" id="JASPKZ010007179">
    <property type="protein sequence ID" value="KAJ9586272.1"/>
    <property type="molecule type" value="Genomic_DNA"/>
</dbReference>
<organism evidence="11 12">
    <name type="scientific">Diploptera punctata</name>
    <name type="common">Pacific beetle cockroach</name>
    <dbReference type="NCBI Taxonomy" id="6984"/>
    <lineage>
        <taxon>Eukaryota</taxon>
        <taxon>Metazoa</taxon>
        <taxon>Ecdysozoa</taxon>
        <taxon>Arthropoda</taxon>
        <taxon>Hexapoda</taxon>
        <taxon>Insecta</taxon>
        <taxon>Pterygota</taxon>
        <taxon>Neoptera</taxon>
        <taxon>Polyneoptera</taxon>
        <taxon>Dictyoptera</taxon>
        <taxon>Blattodea</taxon>
        <taxon>Blaberoidea</taxon>
        <taxon>Blaberidae</taxon>
        <taxon>Diplopterinae</taxon>
        <taxon>Diploptera</taxon>
    </lineage>
</organism>
<keyword evidence="9" id="KW-0807">Transducer</keyword>
<proteinExistence type="predicted"/>
<name>A0AAD8EE10_DIPPU</name>
<accession>A0AAD8EE10</accession>
<gene>
    <name evidence="11" type="ORF">L9F63_020080</name>
</gene>
<keyword evidence="6 10" id="KW-1133">Transmembrane helix</keyword>
<keyword evidence="12" id="KW-1185">Reference proteome</keyword>
<evidence type="ECO:0000256" key="9">
    <source>
        <dbReference type="ARBA" id="ARBA00023224"/>
    </source>
</evidence>
<keyword evidence="5" id="KW-0552">Olfaction</keyword>
<evidence type="ECO:0000313" key="12">
    <source>
        <dbReference type="Proteomes" id="UP001233999"/>
    </source>
</evidence>
<dbReference type="GO" id="GO:0004984">
    <property type="term" value="F:olfactory receptor activity"/>
    <property type="evidence" value="ECO:0007669"/>
    <property type="project" value="InterPro"/>
</dbReference>
<dbReference type="InterPro" id="IPR004117">
    <property type="entry name" value="7tm6_olfct_rcpt"/>
</dbReference>
<keyword evidence="7 10" id="KW-0472">Membrane</keyword>
<feature type="non-terminal residue" evidence="11">
    <location>
        <position position="219"/>
    </location>
</feature>
<evidence type="ECO:0000256" key="2">
    <source>
        <dbReference type="ARBA" id="ARBA00022475"/>
    </source>
</evidence>
<evidence type="ECO:0000256" key="3">
    <source>
        <dbReference type="ARBA" id="ARBA00022606"/>
    </source>
</evidence>
<dbReference type="Proteomes" id="UP001233999">
    <property type="component" value="Unassembled WGS sequence"/>
</dbReference>
<dbReference type="AlphaFoldDB" id="A0AAD8EE10"/>
<reference evidence="11" key="2">
    <citation type="submission" date="2023-05" db="EMBL/GenBank/DDBJ databases">
        <authorList>
            <person name="Fouks B."/>
        </authorList>
    </citation>
    <scope>NUCLEOTIDE SEQUENCE</scope>
    <source>
        <strain evidence="11">Stay&amp;Tobe</strain>
        <tissue evidence="11">Testes</tissue>
    </source>
</reference>
<evidence type="ECO:0000256" key="8">
    <source>
        <dbReference type="ARBA" id="ARBA00023170"/>
    </source>
</evidence>
<evidence type="ECO:0008006" key="13">
    <source>
        <dbReference type="Google" id="ProtNLM"/>
    </source>
</evidence>
<comment type="caution">
    <text evidence="11">The sequence shown here is derived from an EMBL/GenBank/DDBJ whole genome shotgun (WGS) entry which is preliminary data.</text>
</comment>
<feature type="transmembrane region" description="Helical" evidence="10">
    <location>
        <begin position="126"/>
        <end position="145"/>
    </location>
</feature>
<evidence type="ECO:0000256" key="4">
    <source>
        <dbReference type="ARBA" id="ARBA00022692"/>
    </source>
</evidence>
<evidence type="ECO:0000256" key="5">
    <source>
        <dbReference type="ARBA" id="ARBA00022725"/>
    </source>
</evidence>
<dbReference type="GO" id="GO:0005886">
    <property type="term" value="C:plasma membrane"/>
    <property type="evidence" value="ECO:0007669"/>
    <property type="project" value="UniProtKB-SubCell"/>
</dbReference>
<dbReference type="GO" id="GO:0007165">
    <property type="term" value="P:signal transduction"/>
    <property type="evidence" value="ECO:0007669"/>
    <property type="project" value="UniProtKB-KW"/>
</dbReference>
<dbReference type="GO" id="GO:0005549">
    <property type="term" value="F:odorant binding"/>
    <property type="evidence" value="ECO:0007669"/>
    <property type="project" value="InterPro"/>
</dbReference>
<feature type="transmembrane region" description="Helical" evidence="10">
    <location>
        <begin position="74"/>
        <end position="92"/>
    </location>
</feature>
<comment type="subcellular location">
    <subcellularLocation>
        <location evidence="1">Cell membrane</location>
        <topology evidence="1">Multi-pass membrane protein</topology>
    </subcellularLocation>
</comment>
<keyword evidence="4 10" id="KW-0812">Transmembrane</keyword>